<dbReference type="InterPro" id="IPR000719">
    <property type="entry name" value="Prot_kinase_dom"/>
</dbReference>
<evidence type="ECO:0000256" key="19">
    <source>
        <dbReference type="PIRSR" id="PIRSR637770-1"/>
    </source>
</evidence>
<comment type="catalytic activity">
    <reaction evidence="16">
        <text>L-seryl-[protein] + ATP = O-phospho-L-seryl-[protein] + ADP + H(+)</text>
        <dbReference type="Rhea" id="RHEA:17989"/>
        <dbReference type="Rhea" id="RHEA-COMP:9863"/>
        <dbReference type="Rhea" id="RHEA-COMP:11604"/>
        <dbReference type="ChEBI" id="CHEBI:15378"/>
        <dbReference type="ChEBI" id="CHEBI:29999"/>
        <dbReference type="ChEBI" id="CHEBI:30616"/>
        <dbReference type="ChEBI" id="CHEBI:83421"/>
        <dbReference type="ChEBI" id="CHEBI:456216"/>
        <dbReference type="EC" id="2.7.11.24"/>
    </reaction>
</comment>
<dbReference type="FunFam" id="3.30.200.20:FF:000190">
    <property type="entry name" value="Putative cyclin-dependent kinase 7"/>
    <property type="match status" value="1"/>
</dbReference>
<dbReference type="AlphaFoldDB" id="A0A671G355"/>
<sequence>MAVDVKSRAKRYEKLDFLGEGQFATVYKARDKNTNQIVAIKKIKLGHRSEAKDGINRTALREIKLLQELSHPNIIGLLDAFGHKSNISLVFDFMETDLEDLKPNNLLLDENGVLKLADFGLAKSFGSPNRAYTHQVVTRWYRAPELLFGARMYGVGVDMWAVGCILAELLLRVPFLPGDSDLDQLTRIFETLGTPTEEQWPDMCSLPDFVTFKSFPGIPLQHIFIAAGDDLLALIQGLFLFNPCTRITASQALKTKYFSNRPGPTPGCQLPRPNCPVETLKEQTNPSLATKRKRTEALEQGGLPKKLIF</sequence>
<comment type="catalytic activity">
    <reaction evidence="14">
        <text>L-threonyl-[protein] + ATP = O-phospho-L-threonyl-[protein] + ADP + H(+)</text>
        <dbReference type="Rhea" id="RHEA:46608"/>
        <dbReference type="Rhea" id="RHEA-COMP:11060"/>
        <dbReference type="Rhea" id="RHEA-COMP:11605"/>
        <dbReference type="ChEBI" id="CHEBI:15378"/>
        <dbReference type="ChEBI" id="CHEBI:30013"/>
        <dbReference type="ChEBI" id="CHEBI:30616"/>
        <dbReference type="ChEBI" id="CHEBI:61977"/>
        <dbReference type="ChEBI" id="CHEBI:456216"/>
        <dbReference type="EC" id="2.7.11.24"/>
    </reaction>
</comment>
<dbReference type="InterPro" id="IPR037770">
    <property type="entry name" value="CDK7"/>
</dbReference>
<evidence type="ECO:0000313" key="23">
    <source>
        <dbReference type="Ensembl" id="ENSRFEP00010030338.1"/>
    </source>
</evidence>
<dbReference type="GeneTree" id="ENSGT00940000155179"/>
<evidence type="ECO:0000256" key="9">
    <source>
        <dbReference type="ARBA" id="ARBA00022679"/>
    </source>
</evidence>
<dbReference type="EC" id="2.7.11.24" evidence="4"/>
<evidence type="ECO:0000256" key="16">
    <source>
        <dbReference type="ARBA" id="ARBA00048312"/>
    </source>
</evidence>
<evidence type="ECO:0000256" key="18">
    <source>
        <dbReference type="ARBA" id="ARBA00049280"/>
    </source>
</evidence>
<dbReference type="PROSITE" id="PS00107">
    <property type="entry name" value="PROTEIN_KINASE_ATP"/>
    <property type="match status" value="1"/>
</dbReference>
<reference evidence="23 24" key="2">
    <citation type="journal article" date="2018" name="Annu Rev Anim Biosci">
        <title>Bat Biology, Genomes, and the Bat1K Project: To Generate Chromosome-Level Genomes for All Living Bat Species.</title>
        <authorList>
            <person name="Teeling E.C."/>
            <person name="Vernes S.C."/>
            <person name="Davalos L.M."/>
            <person name="Ray D.A."/>
            <person name="Gilbert M.T.P."/>
            <person name="Myers E."/>
        </authorList>
    </citation>
    <scope>NUCLEOTIDE SEQUENCE</scope>
</reference>
<dbReference type="GO" id="GO:0070985">
    <property type="term" value="C:transcription factor TFIIK complex"/>
    <property type="evidence" value="ECO:0007669"/>
    <property type="project" value="InterPro"/>
</dbReference>
<dbReference type="Proteomes" id="UP000472240">
    <property type="component" value="Chromosome 7"/>
</dbReference>
<feature type="binding site" evidence="20">
    <location>
        <begin position="18"/>
        <end position="26"/>
    </location>
    <ligand>
        <name>ATP</name>
        <dbReference type="ChEBI" id="CHEBI:30616"/>
    </ligand>
</feature>
<dbReference type="GO" id="GO:0004693">
    <property type="term" value="F:cyclin-dependent protein serine/threonine kinase activity"/>
    <property type="evidence" value="ECO:0007669"/>
    <property type="project" value="UniProtKB-EC"/>
</dbReference>
<keyword evidence="11" id="KW-0418">Kinase</keyword>
<reference evidence="23" key="5">
    <citation type="submission" date="2025-09" db="UniProtKB">
        <authorList>
            <consortium name="Ensembl"/>
        </authorList>
    </citation>
    <scope>IDENTIFICATION</scope>
</reference>
<evidence type="ECO:0000256" key="7">
    <source>
        <dbReference type="ARBA" id="ARBA00022527"/>
    </source>
</evidence>
<reference evidence="23" key="4">
    <citation type="submission" date="2025-08" db="UniProtKB">
        <authorList>
            <consortium name="Ensembl"/>
        </authorList>
    </citation>
    <scope>IDENTIFICATION</scope>
</reference>
<evidence type="ECO:0000256" key="12">
    <source>
        <dbReference type="ARBA" id="ARBA00022840"/>
    </source>
</evidence>
<name>A0A671G355_RHIFE</name>
<dbReference type="GO" id="GO:0008353">
    <property type="term" value="F:RNA polymerase II CTD heptapeptide repeat kinase activity"/>
    <property type="evidence" value="ECO:0007669"/>
    <property type="project" value="UniProtKB-EC"/>
</dbReference>
<evidence type="ECO:0000313" key="24">
    <source>
        <dbReference type="Proteomes" id="UP000472240"/>
    </source>
</evidence>
<comment type="catalytic activity">
    <reaction evidence="17">
        <text>L-seryl-[protein] + ATP = O-phospho-L-seryl-[protein] + ADP + H(+)</text>
        <dbReference type="Rhea" id="RHEA:17989"/>
        <dbReference type="Rhea" id="RHEA-COMP:9863"/>
        <dbReference type="Rhea" id="RHEA-COMP:11604"/>
        <dbReference type="ChEBI" id="CHEBI:15378"/>
        <dbReference type="ChEBI" id="CHEBI:29999"/>
        <dbReference type="ChEBI" id="CHEBI:30616"/>
        <dbReference type="ChEBI" id="CHEBI:83421"/>
        <dbReference type="ChEBI" id="CHEBI:456216"/>
        <dbReference type="EC" id="2.7.11.22"/>
    </reaction>
</comment>
<proteinExistence type="inferred from homology"/>
<keyword evidence="10 20" id="KW-0547">Nucleotide-binding</keyword>
<accession>A0A671G355</accession>
<evidence type="ECO:0000256" key="13">
    <source>
        <dbReference type="ARBA" id="ARBA00029738"/>
    </source>
</evidence>
<dbReference type="FunFam" id="1.10.510.10:FF:000624">
    <property type="entry name" value="Mitogen-activated protein kinase"/>
    <property type="match status" value="1"/>
</dbReference>
<keyword evidence="7" id="KW-0723">Serine/threonine-protein kinase</keyword>
<comment type="catalytic activity">
    <reaction evidence="18">
        <text>[DNA-directed RNA polymerase] + ATP = phospho-[DNA-directed RNA polymerase] + ADP + H(+)</text>
        <dbReference type="Rhea" id="RHEA:10216"/>
        <dbReference type="Rhea" id="RHEA-COMP:11321"/>
        <dbReference type="Rhea" id="RHEA-COMP:11322"/>
        <dbReference type="ChEBI" id="CHEBI:15378"/>
        <dbReference type="ChEBI" id="CHEBI:30616"/>
        <dbReference type="ChEBI" id="CHEBI:43176"/>
        <dbReference type="ChEBI" id="CHEBI:68546"/>
        <dbReference type="ChEBI" id="CHEBI:456216"/>
        <dbReference type="EC" id="2.7.11.23"/>
    </reaction>
</comment>
<dbReference type="PANTHER" id="PTHR24056:SF0">
    <property type="entry name" value="CYCLIN-DEPENDENT KINASE 7"/>
    <property type="match status" value="1"/>
</dbReference>
<comment type="catalytic activity">
    <reaction evidence="15">
        <text>L-threonyl-[protein] + ATP = O-phospho-L-threonyl-[protein] + ADP + H(+)</text>
        <dbReference type="Rhea" id="RHEA:46608"/>
        <dbReference type="Rhea" id="RHEA-COMP:11060"/>
        <dbReference type="Rhea" id="RHEA-COMP:11605"/>
        <dbReference type="ChEBI" id="CHEBI:15378"/>
        <dbReference type="ChEBI" id="CHEBI:30013"/>
        <dbReference type="ChEBI" id="CHEBI:30616"/>
        <dbReference type="ChEBI" id="CHEBI:61977"/>
        <dbReference type="ChEBI" id="CHEBI:456216"/>
        <dbReference type="EC" id="2.7.11.22"/>
    </reaction>
</comment>
<evidence type="ECO:0000256" key="4">
    <source>
        <dbReference type="ARBA" id="ARBA00012411"/>
    </source>
</evidence>
<evidence type="ECO:0000256" key="8">
    <source>
        <dbReference type="ARBA" id="ARBA00022553"/>
    </source>
</evidence>
<dbReference type="Ensembl" id="ENSRFET00010032904.1">
    <property type="protein sequence ID" value="ENSRFEP00010030338.1"/>
    <property type="gene ID" value="ENSRFEG00010020086.1"/>
</dbReference>
<evidence type="ECO:0000256" key="6">
    <source>
        <dbReference type="ARBA" id="ARBA00013901"/>
    </source>
</evidence>
<evidence type="ECO:0000256" key="10">
    <source>
        <dbReference type="ARBA" id="ARBA00022741"/>
    </source>
</evidence>
<dbReference type="Gene3D" id="1.10.510.10">
    <property type="entry name" value="Transferase(Phosphotransferase) domain 1"/>
    <property type="match status" value="1"/>
</dbReference>
<reference evidence="23 24" key="1">
    <citation type="journal article" date="2015" name="Annu Rev Anim Biosci">
        <title>The Genome 10K Project: a way forward.</title>
        <authorList>
            <person name="Koepfli K.P."/>
            <person name="Paten B."/>
            <person name="O'Brien S.J."/>
            <person name="Koepfli K.P."/>
            <person name="Paten B."/>
            <person name="Antunes A."/>
            <person name="Belov K."/>
            <person name="Bustamante C."/>
            <person name="Castoe T.A."/>
            <person name="Clawson H."/>
            <person name="Crawford A.J."/>
            <person name="Diekhans M."/>
            <person name="Distel D."/>
            <person name="Durbin R."/>
            <person name="Earl D."/>
            <person name="Fujita M.K."/>
            <person name="Gamble T."/>
            <person name="Georges A."/>
            <person name="Gemmell N."/>
            <person name="Gilbert M.T."/>
            <person name="Graves J.M."/>
            <person name="Green R.E."/>
            <person name="Hickey G."/>
            <person name="Jarvis E.D."/>
            <person name="Johnson W."/>
            <person name="Komissarov A."/>
            <person name="Korf I."/>
            <person name="Kuhn R."/>
            <person name="Larkin D.M."/>
            <person name="Lewin H."/>
            <person name="Lopez J.V."/>
            <person name="Ma J."/>
            <person name="Marques-Bonet T."/>
            <person name="Miller W."/>
            <person name="Murphy R."/>
            <person name="Pevzner P."/>
            <person name="Shapiro B."/>
            <person name="Steiner C."/>
            <person name="Tamazian G."/>
            <person name="Venkatesh B."/>
            <person name="Wang J."/>
            <person name="Wayne R."/>
            <person name="Wiley E."/>
            <person name="Yang H."/>
            <person name="Zhang G."/>
            <person name="Haussler D."/>
            <person name="Ryder O."/>
            <person name="O'Brien S.J."/>
        </authorList>
    </citation>
    <scope>NUCLEOTIDE SEQUENCE</scope>
</reference>
<evidence type="ECO:0000256" key="15">
    <source>
        <dbReference type="ARBA" id="ARBA00047811"/>
    </source>
</evidence>
<evidence type="ECO:0000256" key="21">
    <source>
        <dbReference type="PROSITE-ProRule" id="PRU10141"/>
    </source>
</evidence>
<organism evidence="23 24">
    <name type="scientific">Rhinolophus ferrumequinum</name>
    <name type="common">Greater horseshoe bat</name>
    <dbReference type="NCBI Taxonomy" id="59479"/>
    <lineage>
        <taxon>Eukaryota</taxon>
        <taxon>Metazoa</taxon>
        <taxon>Chordata</taxon>
        <taxon>Craniata</taxon>
        <taxon>Vertebrata</taxon>
        <taxon>Euteleostomi</taxon>
        <taxon>Mammalia</taxon>
        <taxon>Eutheria</taxon>
        <taxon>Laurasiatheria</taxon>
        <taxon>Chiroptera</taxon>
        <taxon>Yinpterochiroptera</taxon>
        <taxon>Rhinolophoidea</taxon>
        <taxon>Rhinolophidae</taxon>
        <taxon>Rhinolophinae</taxon>
        <taxon>Rhinolophus</taxon>
    </lineage>
</organism>
<keyword evidence="9" id="KW-0808">Transferase</keyword>
<evidence type="ECO:0000256" key="5">
    <source>
        <dbReference type="ARBA" id="ARBA00012425"/>
    </source>
</evidence>
<dbReference type="GO" id="GO:0060341">
    <property type="term" value="P:regulation of cellular localization"/>
    <property type="evidence" value="ECO:0007669"/>
    <property type="project" value="UniProtKB-ARBA"/>
</dbReference>
<evidence type="ECO:0000256" key="14">
    <source>
        <dbReference type="ARBA" id="ARBA00047592"/>
    </source>
</evidence>
<evidence type="ECO:0000259" key="22">
    <source>
        <dbReference type="PROSITE" id="PS50011"/>
    </source>
</evidence>
<gene>
    <name evidence="23" type="primary">CDK7</name>
</gene>
<evidence type="ECO:0000256" key="1">
    <source>
        <dbReference type="ARBA" id="ARBA00004345"/>
    </source>
</evidence>
<dbReference type="SUPFAM" id="SSF56112">
    <property type="entry name" value="Protein kinase-like (PK-like)"/>
    <property type="match status" value="1"/>
</dbReference>
<feature type="binding site" evidence="20">
    <location>
        <position position="41"/>
    </location>
    <ligand>
        <name>ATP</name>
        <dbReference type="ChEBI" id="CHEBI:30616"/>
    </ligand>
</feature>
<feature type="active site" description="Proton acceptor" evidence="19">
    <location>
        <position position="100"/>
    </location>
</feature>
<dbReference type="PANTHER" id="PTHR24056">
    <property type="entry name" value="CELL DIVISION PROTEIN KINASE"/>
    <property type="match status" value="1"/>
</dbReference>
<dbReference type="GO" id="GO:0005901">
    <property type="term" value="C:caveola"/>
    <property type="evidence" value="ECO:0007669"/>
    <property type="project" value="UniProtKB-SubCell"/>
</dbReference>
<dbReference type="EC" id="2.7.11.22" evidence="5"/>
<dbReference type="GO" id="GO:0004707">
    <property type="term" value="F:MAP kinase activity"/>
    <property type="evidence" value="ECO:0007669"/>
    <property type="project" value="UniProtKB-EC"/>
</dbReference>
<dbReference type="SMART" id="SM00220">
    <property type="entry name" value="S_TKc"/>
    <property type="match status" value="1"/>
</dbReference>
<dbReference type="GO" id="GO:0045944">
    <property type="term" value="P:positive regulation of transcription by RNA polymerase II"/>
    <property type="evidence" value="ECO:0007669"/>
    <property type="project" value="TreeGrafter"/>
</dbReference>
<dbReference type="Pfam" id="PF00069">
    <property type="entry name" value="Pkinase"/>
    <property type="match status" value="2"/>
</dbReference>
<feature type="domain" description="Protein kinase" evidence="22">
    <location>
        <begin position="12"/>
        <end position="258"/>
    </location>
</feature>
<evidence type="ECO:0000256" key="11">
    <source>
        <dbReference type="ARBA" id="ARBA00022777"/>
    </source>
</evidence>
<protein>
    <recommendedName>
        <fullName evidence="6">Cyclin-dependent kinase 7</fullName>
        <ecNumber evidence="5">2.7.11.22</ecNumber>
        <ecNumber evidence="3">2.7.11.23</ecNumber>
        <ecNumber evidence="4">2.7.11.24</ecNumber>
    </recommendedName>
    <alternativeName>
        <fullName evidence="13">Cell division protein kinase 7</fullName>
    </alternativeName>
</protein>
<evidence type="ECO:0000256" key="2">
    <source>
        <dbReference type="ARBA" id="ARBA00008832"/>
    </source>
</evidence>
<reference evidence="24" key="3">
    <citation type="submission" date="2018-12" db="EMBL/GenBank/DDBJ databases">
        <title>G10K-VGP greater horseshoe bat female genome, primary haplotype.</title>
        <authorList>
            <person name="Teeling E."/>
            <person name="Myers G."/>
            <person name="Vernes S."/>
            <person name="Pippel M."/>
            <person name="Winkler S."/>
            <person name="Fedrigo O."/>
            <person name="Rhie A."/>
            <person name="Koren S."/>
            <person name="Phillippy A."/>
            <person name="Lewin H."/>
            <person name="Damas J."/>
            <person name="Howe K."/>
            <person name="Mountcastle J."/>
            <person name="Jarvis E.D."/>
        </authorList>
    </citation>
    <scope>NUCLEOTIDE SEQUENCE [LARGE SCALE GENOMIC DNA]</scope>
</reference>
<dbReference type="CDD" id="cd07841">
    <property type="entry name" value="STKc_CDK7"/>
    <property type="match status" value="1"/>
</dbReference>
<evidence type="ECO:0000256" key="20">
    <source>
        <dbReference type="PIRSR" id="PIRSR637770-2"/>
    </source>
</evidence>
<comment type="similarity">
    <text evidence="2">Belongs to the protein kinase superfamily. CMGC Ser/Thr protein kinase family. MAP kinase subfamily.</text>
</comment>
<dbReference type="GO" id="GO:0005737">
    <property type="term" value="C:cytoplasm"/>
    <property type="evidence" value="ECO:0007669"/>
    <property type="project" value="TreeGrafter"/>
</dbReference>
<evidence type="ECO:0000256" key="17">
    <source>
        <dbReference type="ARBA" id="ARBA00048367"/>
    </source>
</evidence>
<feature type="binding site" evidence="21">
    <location>
        <position position="42"/>
    </location>
    <ligand>
        <name>ATP</name>
        <dbReference type="ChEBI" id="CHEBI:30616"/>
    </ligand>
</feature>
<dbReference type="Gene3D" id="3.30.200.20">
    <property type="entry name" value="Phosphorylase Kinase, domain 1"/>
    <property type="match status" value="1"/>
</dbReference>
<comment type="subcellular location">
    <subcellularLocation>
        <location evidence="1">Membrane</location>
        <location evidence="1">Caveola</location>
    </subcellularLocation>
</comment>
<keyword evidence="24" id="KW-1185">Reference proteome</keyword>
<dbReference type="InterPro" id="IPR050108">
    <property type="entry name" value="CDK"/>
</dbReference>
<keyword evidence="8" id="KW-0597">Phosphoprotein</keyword>
<dbReference type="InterPro" id="IPR011009">
    <property type="entry name" value="Kinase-like_dom_sf"/>
</dbReference>
<dbReference type="GO" id="GO:0005524">
    <property type="term" value="F:ATP binding"/>
    <property type="evidence" value="ECO:0007669"/>
    <property type="project" value="UniProtKB-UniRule"/>
</dbReference>
<dbReference type="EC" id="2.7.11.23" evidence="3"/>
<dbReference type="PROSITE" id="PS50011">
    <property type="entry name" value="PROTEIN_KINASE_DOM"/>
    <property type="match status" value="1"/>
</dbReference>
<keyword evidence="12 20" id="KW-0067">ATP-binding</keyword>
<evidence type="ECO:0000256" key="3">
    <source>
        <dbReference type="ARBA" id="ARBA00012409"/>
    </source>
</evidence>
<dbReference type="InterPro" id="IPR017441">
    <property type="entry name" value="Protein_kinase_ATP_BS"/>
</dbReference>